<organism evidence="5 6">
    <name type="scientific">Roseivivax lentus</name>
    <dbReference type="NCBI Taxonomy" id="633194"/>
    <lineage>
        <taxon>Bacteria</taxon>
        <taxon>Pseudomonadati</taxon>
        <taxon>Pseudomonadota</taxon>
        <taxon>Alphaproteobacteria</taxon>
        <taxon>Rhodobacterales</taxon>
        <taxon>Roseobacteraceae</taxon>
        <taxon>Roseivivax</taxon>
    </lineage>
</organism>
<dbReference type="PANTHER" id="PTHR38340:SF1">
    <property type="entry name" value="S-LAYER PROTEIN"/>
    <property type="match status" value="1"/>
</dbReference>
<feature type="region of interest" description="Disordered" evidence="3">
    <location>
        <begin position="843"/>
        <end position="875"/>
    </location>
</feature>
<dbReference type="SUPFAM" id="SSF51120">
    <property type="entry name" value="beta-Roll"/>
    <property type="match status" value="6"/>
</dbReference>
<evidence type="ECO:0000256" key="3">
    <source>
        <dbReference type="SAM" id="MobiDB-lite"/>
    </source>
</evidence>
<sequence>MSYTVTLFDWSLYTLPAGLSQTDIETDSRANDPASAFYDSGAPTWIGETFTYNGGTSTEIVVNDDDTVFEDAYVETGGSQTLAQDVTINGVTYTAGSVIQNEFAMVDAMGNEVWVLRIDNTNVGFVYKVGEEPTGGQTFTAANGRDGDAADSGDGLSSTVDYSEIDPRDGTITGSSGSDLIDASYTGDLEGDMIDDGWAGGLGTDNNYVEAGDGNDTVLSGLGDDTVFGGTGNDSIRGGDGADSLVGGAGSDTLRGGAGNDFLVGGDGTRDFLQGDAGNDSMIGGAGQDAFVIYQDDGIDRIDGGGTSDDAVGDYLELWSNNLDGVSVTFAAIDGSGTYSYLGAGTGSGTFVNLEQVYATNNDDYIDATATTAGEMYVNTRAGNDTMLGGDGVEIFSGGDGNDSIDGGGGGDRLYGGAGADTISGGDGDDYIEGGDGDDLLITGLGQDTLIGGAGNDTLMNAAGDDSLVGGDGDDSIVATDGNDTLEGGAGNDTLFGGADNDSLSGGGGNDSLMGEAGNDTLDGGGGADLLDGGAGDDLIVDTGTGSGSKDTVYGGDGNDTIDAGNRSDTVYGGAGNDLITDSGGDFSDDTIYGEAGNDTISGGTREDLLDGGDDADTFLIEDGFGNDTIVGGEGGADSDTIDLSALTGPVTVSYSGDEIGTITDGTDTINFSQIERLILTDHADFVDATLDNAGVDIVAGAGNDTIFGTNQADLIDSGDGDDAVHTGGGNDTIETGEGSDTIFLDDSDGGASNVLTDSGTAGTDQIVLSTGAGTYRIQGDFSDAQGFEIIDGSGTSGDTLGTQDAVANFDFTNVTLIGVDEIDGTSNADTIVGSAGDDSILGLGGDDQLSGGSGSDTIDGGTGDDSLTGGGGDDVFTVSDGNDTITDFNAGNTGALGDGDATNNDFIDLGGYYDSLDELRADQADDGILNQSNTLDDEGNAVDYSDNTQFGANSLTMQGATASSFSYDNTGIVCFTSGTAIRTPRGDVLIDDLRIGDLVNTMDNGPQPIRWIGRREVGPEALASTPSLRPILIRRGVLGAERDLLVSRQHALLVNRETLARAAHLVDLPGLPVRVANGKRRVTYIHLMFDAHQIIFAENVPAESFYPGPMAVSMLEPGARRDMMRCFPEFTGAKHPKAIAPIYGETVREIARRRALAAAAALPVLGA</sequence>
<dbReference type="InterPro" id="IPR036844">
    <property type="entry name" value="Hint_dom_sf"/>
</dbReference>
<dbReference type="AlphaFoldDB" id="A0A1N7KTA5"/>
<feature type="region of interest" description="Disordered" evidence="3">
    <location>
        <begin position="541"/>
        <end position="571"/>
    </location>
</feature>
<dbReference type="SUPFAM" id="SSF51294">
    <property type="entry name" value="Hedgehog/intein (Hint) domain"/>
    <property type="match status" value="1"/>
</dbReference>
<keyword evidence="2" id="KW-0964">Secreted</keyword>
<comment type="subcellular location">
    <subcellularLocation>
        <location evidence="1">Secreted</location>
    </subcellularLocation>
</comment>
<dbReference type="Pfam" id="PF13403">
    <property type="entry name" value="Hint_2"/>
    <property type="match status" value="1"/>
</dbReference>
<dbReference type="EMBL" id="FTOQ01000002">
    <property type="protein sequence ID" value="SIS64660.1"/>
    <property type="molecule type" value="Genomic_DNA"/>
</dbReference>
<evidence type="ECO:0000313" key="5">
    <source>
        <dbReference type="EMBL" id="SIS64660.1"/>
    </source>
</evidence>
<dbReference type="RefSeq" id="WP_076445244.1">
    <property type="nucleotide sequence ID" value="NZ_FTOQ01000002.1"/>
</dbReference>
<feature type="region of interest" description="Disordered" evidence="3">
    <location>
        <begin position="481"/>
        <end position="529"/>
    </location>
</feature>
<feature type="compositionally biased region" description="Low complexity" evidence="3">
    <location>
        <begin position="843"/>
        <end position="860"/>
    </location>
</feature>
<accession>A0A1N7KTA5</accession>
<dbReference type="Pfam" id="PF00353">
    <property type="entry name" value="HemolysinCabind"/>
    <property type="match status" value="10"/>
</dbReference>
<feature type="domain" description="Hedgehog/Intein (Hint)" evidence="4">
    <location>
        <begin position="974"/>
        <end position="1109"/>
    </location>
</feature>
<dbReference type="GO" id="GO:0005576">
    <property type="term" value="C:extracellular region"/>
    <property type="evidence" value="ECO:0007669"/>
    <property type="project" value="UniProtKB-SubCell"/>
</dbReference>
<feature type="region of interest" description="Disordered" evidence="3">
    <location>
        <begin position="137"/>
        <end position="177"/>
    </location>
</feature>
<proteinExistence type="predicted"/>
<evidence type="ECO:0000313" key="6">
    <source>
        <dbReference type="Proteomes" id="UP000186684"/>
    </source>
</evidence>
<dbReference type="InterPro" id="IPR050557">
    <property type="entry name" value="RTX_toxin/Mannuronan_C5-epim"/>
</dbReference>
<dbReference type="Gene3D" id="2.150.10.10">
    <property type="entry name" value="Serralysin-like metalloprotease, C-terminal"/>
    <property type="match status" value="8"/>
</dbReference>
<dbReference type="OrthoDB" id="6305173at2"/>
<evidence type="ECO:0000256" key="2">
    <source>
        <dbReference type="ARBA" id="ARBA00022525"/>
    </source>
</evidence>
<dbReference type="PANTHER" id="PTHR38340">
    <property type="entry name" value="S-LAYER PROTEIN"/>
    <property type="match status" value="1"/>
</dbReference>
<protein>
    <submittedName>
        <fullName evidence="5">Ca2+-binding protein, RTX toxin-related</fullName>
    </submittedName>
</protein>
<feature type="compositionally biased region" description="Gly residues" evidence="3">
    <location>
        <begin position="861"/>
        <end position="874"/>
    </location>
</feature>
<evidence type="ECO:0000256" key="1">
    <source>
        <dbReference type="ARBA" id="ARBA00004613"/>
    </source>
</evidence>
<evidence type="ECO:0000259" key="4">
    <source>
        <dbReference type="Pfam" id="PF13403"/>
    </source>
</evidence>
<dbReference type="InterPro" id="IPR028992">
    <property type="entry name" value="Hedgehog/Intein_dom"/>
</dbReference>
<dbReference type="GO" id="GO:0005509">
    <property type="term" value="F:calcium ion binding"/>
    <property type="evidence" value="ECO:0007669"/>
    <property type="project" value="InterPro"/>
</dbReference>
<dbReference type="PRINTS" id="PR00313">
    <property type="entry name" value="CABNDNGRPT"/>
</dbReference>
<dbReference type="PROSITE" id="PS00330">
    <property type="entry name" value="HEMOLYSIN_CALCIUM"/>
    <property type="match status" value="11"/>
</dbReference>
<dbReference type="InterPro" id="IPR018511">
    <property type="entry name" value="Hemolysin-typ_Ca-bd_CS"/>
</dbReference>
<gene>
    <name evidence="5" type="ORF">SAMN05421759_10237</name>
</gene>
<feature type="compositionally biased region" description="Low complexity" evidence="3">
    <location>
        <begin position="511"/>
        <end position="522"/>
    </location>
</feature>
<keyword evidence="6" id="KW-1185">Reference proteome</keyword>
<name>A0A1N7KTA5_9RHOB</name>
<dbReference type="STRING" id="633194.SAMN05421759_10237"/>
<dbReference type="InterPro" id="IPR001343">
    <property type="entry name" value="Hemolysn_Ca-bd"/>
</dbReference>
<dbReference type="InterPro" id="IPR011049">
    <property type="entry name" value="Serralysin-like_metalloprot_C"/>
</dbReference>
<dbReference type="Proteomes" id="UP000186684">
    <property type="component" value="Unassembled WGS sequence"/>
</dbReference>
<reference evidence="6" key="1">
    <citation type="submission" date="2017-01" db="EMBL/GenBank/DDBJ databases">
        <authorList>
            <person name="Varghese N."/>
            <person name="Submissions S."/>
        </authorList>
    </citation>
    <scope>NUCLEOTIDE SEQUENCE [LARGE SCALE GENOMIC DNA]</scope>
    <source>
        <strain evidence="6">DSM 29430</strain>
    </source>
</reference>